<dbReference type="Proteomes" id="UP000269097">
    <property type="component" value="Chromosome"/>
</dbReference>
<reference evidence="9 10" key="1">
    <citation type="submission" date="2018-10" db="EMBL/GenBank/DDBJ databases">
        <title>Genome Sequence of Cohnella sp.</title>
        <authorList>
            <person name="Srinivasan S."/>
            <person name="Kim M.K."/>
        </authorList>
    </citation>
    <scope>NUCLEOTIDE SEQUENCE [LARGE SCALE GENOMIC DNA]</scope>
    <source>
        <strain evidence="9 10">18JY8-7</strain>
    </source>
</reference>
<evidence type="ECO:0000259" key="8">
    <source>
        <dbReference type="SMART" id="SM00014"/>
    </source>
</evidence>
<proteinExistence type="predicted"/>
<dbReference type="PANTHER" id="PTHR14969">
    <property type="entry name" value="SPHINGOSINE-1-PHOSPHATE PHOSPHOHYDROLASE"/>
    <property type="match status" value="1"/>
</dbReference>
<keyword evidence="6 7" id="KW-0472">Membrane</keyword>
<evidence type="ECO:0000313" key="10">
    <source>
        <dbReference type="Proteomes" id="UP000269097"/>
    </source>
</evidence>
<evidence type="ECO:0000256" key="6">
    <source>
        <dbReference type="ARBA" id="ARBA00023136"/>
    </source>
</evidence>
<protein>
    <submittedName>
        <fullName evidence="9">Phosphatase PAP2 family protein</fullName>
    </submittedName>
</protein>
<keyword evidence="3 7" id="KW-0812">Transmembrane</keyword>
<evidence type="ECO:0000256" key="3">
    <source>
        <dbReference type="ARBA" id="ARBA00022692"/>
    </source>
</evidence>
<dbReference type="AlphaFoldDB" id="A0A3G3JZH0"/>
<dbReference type="SUPFAM" id="SSF48317">
    <property type="entry name" value="Acid phosphatase/Vanadium-dependent haloperoxidase"/>
    <property type="match status" value="1"/>
</dbReference>
<comment type="subcellular location">
    <subcellularLocation>
        <location evidence="1">Cell membrane</location>
        <topology evidence="1">Multi-pass membrane protein</topology>
    </subcellularLocation>
</comment>
<dbReference type="GO" id="GO:0016787">
    <property type="term" value="F:hydrolase activity"/>
    <property type="evidence" value="ECO:0007669"/>
    <property type="project" value="UniProtKB-KW"/>
</dbReference>
<keyword evidence="2" id="KW-1003">Cell membrane</keyword>
<evidence type="ECO:0000256" key="7">
    <source>
        <dbReference type="SAM" id="Phobius"/>
    </source>
</evidence>
<dbReference type="InterPro" id="IPR036938">
    <property type="entry name" value="PAP2/HPO_sf"/>
</dbReference>
<feature type="transmembrane region" description="Helical" evidence="7">
    <location>
        <begin position="61"/>
        <end position="80"/>
    </location>
</feature>
<feature type="domain" description="Phosphatidic acid phosphatase type 2/haloperoxidase" evidence="8">
    <location>
        <begin position="61"/>
        <end position="171"/>
    </location>
</feature>
<dbReference type="RefSeq" id="WP_123041728.1">
    <property type="nucleotide sequence ID" value="NZ_CP033433.1"/>
</dbReference>
<dbReference type="PANTHER" id="PTHR14969:SF62">
    <property type="entry name" value="DECAPRENYLPHOSPHORYL-5-PHOSPHORIBOSE PHOSPHATASE RV3807C-RELATED"/>
    <property type="match status" value="1"/>
</dbReference>
<gene>
    <name evidence="9" type="ORF">EAV92_14270</name>
</gene>
<organism evidence="9 10">
    <name type="scientific">Cohnella candidum</name>
    <dbReference type="NCBI Taxonomy" id="2674991"/>
    <lineage>
        <taxon>Bacteria</taxon>
        <taxon>Bacillati</taxon>
        <taxon>Bacillota</taxon>
        <taxon>Bacilli</taxon>
        <taxon>Bacillales</taxon>
        <taxon>Paenibacillaceae</taxon>
        <taxon>Cohnella</taxon>
    </lineage>
</organism>
<accession>A0A3G3JZH0</accession>
<keyword evidence="5 7" id="KW-1133">Transmembrane helix</keyword>
<evidence type="ECO:0000256" key="4">
    <source>
        <dbReference type="ARBA" id="ARBA00022801"/>
    </source>
</evidence>
<dbReference type="Pfam" id="PF01569">
    <property type="entry name" value="PAP2"/>
    <property type="match status" value="1"/>
</dbReference>
<keyword evidence="10" id="KW-1185">Reference proteome</keyword>
<dbReference type="CDD" id="cd01610">
    <property type="entry name" value="PAP2_like"/>
    <property type="match status" value="1"/>
</dbReference>
<evidence type="ECO:0000256" key="5">
    <source>
        <dbReference type="ARBA" id="ARBA00022989"/>
    </source>
</evidence>
<keyword evidence="4" id="KW-0378">Hydrolase</keyword>
<name>A0A3G3JZH0_9BACL</name>
<dbReference type="KEGG" id="coh:EAV92_14270"/>
<feature type="transmembrane region" description="Helical" evidence="7">
    <location>
        <begin position="130"/>
        <end position="150"/>
    </location>
</feature>
<feature type="transmembrane region" description="Helical" evidence="7">
    <location>
        <begin position="30"/>
        <end position="55"/>
    </location>
</feature>
<dbReference type="Gene3D" id="1.20.144.10">
    <property type="entry name" value="Phosphatidic acid phosphatase type 2/haloperoxidase"/>
    <property type="match status" value="1"/>
</dbReference>
<dbReference type="GO" id="GO:0005886">
    <property type="term" value="C:plasma membrane"/>
    <property type="evidence" value="ECO:0007669"/>
    <property type="project" value="UniProtKB-SubCell"/>
</dbReference>
<dbReference type="SMART" id="SM00014">
    <property type="entry name" value="acidPPc"/>
    <property type="match status" value="1"/>
</dbReference>
<sequence>MSRIYRMLLEVERPLFLHVNVRWNRTYLNWLFTVLSLLGGATFTLCVSLAAGLFAPEPWSTAGWQALAAVALSHIPVAIAKRSAPRLRPYQVFPQAHTGKKPLEDPSFPSGHTTAAFAMLTPWMLAQPQLIPILLPVAVGVALSRIYFGLHFPSDTVAGALLGSSTALLMSLWI</sequence>
<evidence type="ECO:0000313" key="9">
    <source>
        <dbReference type="EMBL" id="AYQ73644.1"/>
    </source>
</evidence>
<evidence type="ECO:0000256" key="2">
    <source>
        <dbReference type="ARBA" id="ARBA00022475"/>
    </source>
</evidence>
<dbReference type="InterPro" id="IPR000326">
    <property type="entry name" value="PAP2/HPO"/>
</dbReference>
<dbReference type="EMBL" id="CP033433">
    <property type="protein sequence ID" value="AYQ73644.1"/>
    <property type="molecule type" value="Genomic_DNA"/>
</dbReference>
<evidence type="ECO:0000256" key="1">
    <source>
        <dbReference type="ARBA" id="ARBA00004651"/>
    </source>
</evidence>